<evidence type="ECO:0000256" key="1">
    <source>
        <dbReference type="ARBA" id="ARBA00023172"/>
    </source>
</evidence>
<dbReference type="InterPro" id="IPR002104">
    <property type="entry name" value="Integrase_catalytic"/>
</dbReference>
<dbReference type="PROSITE" id="PS51898">
    <property type="entry name" value="TYR_RECOMBINASE"/>
    <property type="match status" value="1"/>
</dbReference>
<dbReference type="Pfam" id="PF00589">
    <property type="entry name" value="Phage_integrase"/>
    <property type="match status" value="1"/>
</dbReference>
<name>A0A5N5UN48_9EURY</name>
<proteinExistence type="predicted"/>
<dbReference type="InterPro" id="IPR050090">
    <property type="entry name" value="Tyrosine_recombinase_XerCD"/>
</dbReference>
<evidence type="ECO:0000313" key="3">
    <source>
        <dbReference type="EMBL" id="KAB7518773.1"/>
    </source>
</evidence>
<gene>
    <name evidence="3" type="ORF">DP108_06290</name>
</gene>
<dbReference type="GO" id="GO:0015074">
    <property type="term" value="P:DNA integration"/>
    <property type="evidence" value="ECO:0007669"/>
    <property type="project" value="InterPro"/>
</dbReference>
<dbReference type="PANTHER" id="PTHR30349:SF87">
    <property type="entry name" value="TRANSPOSASE A"/>
    <property type="match status" value="1"/>
</dbReference>
<dbReference type="InterPro" id="IPR013762">
    <property type="entry name" value="Integrase-like_cat_sf"/>
</dbReference>
<accession>A0A5N5UN48</accession>
<dbReference type="AlphaFoldDB" id="A0A5N5UN48"/>
<evidence type="ECO:0000259" key="2">
    <source>
        <dbReference type="PROSITE" id="PS51898"/>
    </source>
</evidence>
<evidence type="ECO:0000313" key="4">
    <source>
        <dbReference type="Proteomes" id="UP000326207"/>
    </source>
</evidence>
<comment type="caution">
    <text evidence="3">The sequence shown here is derived from an EMBL/GenBank/DDBJ whole genome shotgun (WGS) entry which is preliminary data.</text>
</comment>
<dbReference type="GO" id="GO:0003677">
    <property type="term" value="F:DNA binding"/>
    <property type="evidence" value="ECO:0007669"/>
    <property type="project" value="InterPro"/>
</dbReference>
<dbReference type="EMBL" id="QMDY01000003">
    <property type="protein sequence ID" value="KAB7518773.1"/>
    <property type="molecule type" value="Genomic_DNA"/>
</dbReference>
<protein>
    <submittedName>
        <fullName evidence="3">Tyrosine-type recombinase/integrase</fullName>
    </submittedName>
</protein>
<dbReference type="GO" id="GO:0006310">
    <property type="term" value="P:DNA recombination"/>
    <property type="evidence" value="ECO:0007669"/>
    <property type="project" value="UniProtKB-KW"/>
</dbReference>
<dbReference type="Proteomes" id="UP000326207">
    <property type="component" value="Unassembled WGS sequence"/>
</dbReference>
<dbReference type="Gene3D" id="1.10.443.10">
    <property type="entry name" value="Intergrase catalytic core"/>
    <property type="match status" value="1"/>
</dbReference>
<keyword evidence="1" id="KW-0233">DNA recombination</keyword>
<reference evidence="3 4" key="1">
    <citation type="submission" date="2019-10" db="EMBL/GenBank/DDBJ databases">
        <title>Unraveling microbial dark matter from salterns through culturing: the case of the genus Halosegnis.</title>
        <authorList>
            <person name="Duran-Viseras A."/>
            <person name="Andrei A.-S."/>
            <person name="Vera-Gargallo B."/>
            <person name="Ghai R."/>
            <person name="Sanchez-Porro C."/>
            <person name="Ventosa A."/>
        </authorList>
    </citation>
    <scope>NUCLEOTIDE SEQUENCE [LARGE SCALE GENOMIC DNA]</scope>
    <source>
        <strain evidence="3 4">F19-13</strain>
    </source>
</reference>
<sequence length="406" mass="45788">MGISDRIDTLTDRANSLAGEDATVALELHEQLDRHQRYSDHFHEKTLRHAVIISEECGGLAAALDDSEAADEIVDWINDTYTNEETNRDYRVALRDIGRIVRGDNEDIPDSLQHVESGYSSDYDPTPDPREILRWEEDIQPMLNAAQNARDRALVSLQFDAGLRGGELKDLVVGDVQDHEHGLQVTVDGKMGRRTVALIPSVPHVTDWLDEHPDPRSDAPLWSQLSKAEAISDRMFYDALQRVADRAGVDRPVTPTNFRKSSAAFLARRNLNQTHINEHHGWVPTSDAAARYIRVFAEDTDRELARLHGVDVRDEEPADISPVECPRCSVENGREATFCSGCGQTLDREAMQVVETVNEFLDEQMVESDDPAERKKSLEAKREVNRRKADLSIDELHSFFASDRDD</sequence>
<feature type="domain" description="Tyr recombinase" evidence="2">
    <location>
        <begin position="128"/>
        <end position="306"/>
    </location>
</feature>
<dbReference type="PANTHER" id="PTHR30349">
    <property type="entry name" value="PHAGE INTEGRASE-RELATED"/>
    <property type="match status" value="1"/>
</dbReference>
<dbReference type="InterPro" id="IPR011010">
    <property type="entry name" value="DNA_brk_join_enz"/>
</dbReference>
<organism evidence="3 4">
    <name type="scientific">Halosegnis rubeus</name>
    <dbReference type="NCBI Taxonomy" id="2212850"/>
    <lineage>
        <taxon>Archaea</taxon>
        <taxon>Methanobacteriati</taxon>
        <taxon>Methanobacteriota</taxon>
        <taxon>Stenosarchaea group</taxon>
        <taxon>Halobacteria</taxon>
        <taxon>Halobacteriales</taxon>
        <taxon>Natronomonadaceae</taxon>
        <taxon>Halosegnis</taxon>
    </lineage>
</organism>
<dbReference type="CDD" id="cd00397">
    <property type="entry name" value="DNA_BRE_C"/>
    <property type="match status" value="1"/>
</dbReference>
<dbReference type="SUPFAM" id="SSF56349">
    <property type="entry name" value="DNA breaking-rejoining enzymes"/>
    <property type="match status" value="1"/>
</dbReference>
<dbReference type="RefSeq" id="WP_152156153.1">
    <property type="nucleotide sequence ID" value="NZ_QMDY01000003.1"/>
</dbReference>